<evidence type="ECO:0000313" key="2">
    <source>
        <dbReference type="Proteomes" id="UP000030686"/>
    </source>
</evidence>
<reference evidence="1" key="1">
    <citation type="journal article" date="2014" name="Nat. Commun.">
        <title>Multiple recent horizontal transfers of a large genomic region in cheese making fungi.</title>
        <authorList>
            <person name="Cheeseman K."/>
            <person name="Ropars J."/>
            <person name="Renault P."/>
            <person name="Dupont J."/>
            <person name="Gouzy J."/>
            <person name="Branca A."/>
            <person name="Abraham A.L."/>
            <person name="Ceppi M."/>
            <person name="Conseiller E."/>
            <person name="Debuchy R."/>
            <person name="Malagnac F."/>
            <person name="Goarin A."/>
            <person name="Silar P."/>
            <person name="Lacoste S."/>
            <person name="Sallet E."/>
            <person name="Bensimon A."/>
            <person name="Giraud T."/>
            <person name="Brygoo Y."/>
        </authorList>
    </citation>
    <scope>NUCLEOTIDE SEQUENCE [LARGE SCALE GENOMIC DNA]</scope>
    <source>
        <strain evidence="1">FM164</strain>
    </source>
</reference>
<proteinExistence type="predicted"/>
<dbReference type="OrthoDB" id="445007at2759"/>
<dbReference type="Proteomes" id="UP000030686">
    <property type="component" value="Unassembled WGS sequence"/>
</dbReference>
<dbReference type="AlphaFoldDB" id="W6Q7B3"/>
<accession>W6Q7B3</accession>
<dbReference type="EMBL" id="HG792016">
    <property type="protein sequence ID" value="CDM30154.1"/>
    <property type="molecule type" value="Genomic_DNA"/>
</dbReference>
<name>W6Q7B3_PENRF</name>
<organism evidence="1 2">
    <name type="scientific">Penicillium roqueforti (strain FM164)</name>
    <dbReference type="NCBI Taxonomy" id="1365484"/>
    <lineage>
        <taxon>Eukaryota</taxon>
        <taxon>Fungi</taxon>
        <taxon>Dikarya</taxon>
        <taxon>Ascomycota</taxon>
        <taxon>Pezizomycotina</taxon>
        <taxon>Eurotiomycetes</taxon>
        <taxon>Eurotiomycetidae</taxon>
        <taxon>Eurotiales</taxon>
        <taxon>Aspergillaceae</taxon>
        <taxon>Penicillium</taxon>
    </lineage>
</organism>
<evidence type="ECO:0000313" key="1">
    <source>
        <dbReference type="EMBL" id="CDM30154.1"/>
    </source>
</evidence>
<gene>
    <name evidence="1" type="ORF">PROQFM164_S02g000303</name>
</gene>
<dbReference type="Gene3D" id="2.60.120.620">
    <property type="entry name" value="q2cbj1_9rhob like domain"/>
    <property type="match status" value="1"/>
</dbReference>
<keyword evidence="2" id="KW-1185">Reference proteome</keyword>
<protein>
    <submittedName>
        <fullName evidence="1">Genomic scaffold, ProqFM164S02</fullName>
    </submittedName>
</protein>
<sequence length="121" mass="13563">MQQPLLHEVCTKAFGSEFGDHCLITSSVLETDPGYFGQELHRDYDGLPLSIILRYHSSEAMPSSQNSQIREEMKLRRSAELDIDLHSPSQVVVHDLQGALSMAKSTYFSVLNLDNNSFPPP</sequence>